<dbReference type="Gene3D" id="3.80.10.10">
    <property type="entry name" value="Ribonuclease Inhibitor"/>
    <property type="match status" value="1"/>
</dbReference>
<comment type="caution">
    <text evidence="1">The sequence shown here is derived from an EMBL/GenBank/DDBJ whole genome shotgun (WGS) entry which is preliminary data.</text>
</comment>
<dbReference type="InterPro" id="IPR032675">
    <property type="entry name" value="LRR_dom_sf"/>
</dbReference>
<sequence>MYGEHFKGPVLDVINSGHRYDPILEMMSNGRVESMSLEYFDNLFQKMDIHSMRMASRLQKLILGSQSCLYTRLFKSTVTKLLERCPSLVQLHISVFNLDDVFEDLTEMLPILPRLEKLILRRDNNYIAIEVFQSKIQA</sequence>
<feature type="non-terminal residue" evidence="1">
    <location>
        <position position="138"/>
    </location>
</feature>
<gene>
    <name evidence="1" type="ORF">BGZ65_000100</name>
</gene>
<keyword evidence="2" id="KW-1185">Reference proteome</keyword>
<dbReference type="Proteomes" id="UP000749646">
    <property type="component" value="Unassembled WGS sequence"/>
</dbReference>
<proteinExistence type="predicted"/>
<dbReference type="OrthoDB" id="2404191at2759"/>
<dbReference type="SUPFAM" id="SSF52047">
    <property type="entry name" value="RNI-like"/>
    <property type="match status" value="1"/>
</dbReference>
<evidence type="ECO:0000313" key="2">
    <source>
        <dbReference type="Proteomes" id="UP000749646"/>
    </source>
</evidence>
<protein>
    <submittedName>
        <fullName evidence="1">Uncharacterized protein</fullName>
    </submittedName>
</protein>
<organism evidence="1 2">
    <name type="scientific">Modicella reniformis</name>
    <dbReference type="NCBI Taxonomy" id="1440133"/>
    <lineage>
        <taxon>Eukaryota</taxon>
        <taxon>Fungi</taxon>
        <taxon>Fungi incertae sedis</taxon>
        <taxon>Mucoromycota</taxon>
        <taxon>Mortierellomycotina</taxon>
        <taxon>Mortierellomycetes</taxon>
        <taxon>Mortierellales</taxon>
        <taxon>Mortierellaceae</taxon>
        <taxon>Modicella</taxon>
    </lineage>
</organism>
<reference evidence="1" key="1">
    <citation type="journal article" date="2020" name="Fungal Divers.">
        <title>Resolving the Mortierellaceae phylogeny through synthesis of multi-gene phylogenetics and phylogenomics.</title>
        <authorList>
            <person name="Vandepol N."/>
            <person name="Liber J."/>
            <person name="Desiro A."/>
            <person name="Na H."/>
            <person name="Kennedy M."/>
            <person name="Barry K."/>
            <person name="Grigoriev I.V."/>
            <person name="Miller A.N."/>
            <person name="O'Donnell K."/>
            <person name="Stajich J.E."/>
            <person name="Bonito G."/>
        </authorList>
    </citation>
    <scope>NUCLEOTIDE SEQUENCE</scope>
    <source>
        <strain evidence="1">MES-2147</strain>
    </source>
</reference>
<accession>A0A9P6JCI1</accession>
<dbReference type="EMBL" id="JAAAHW010005652">
    <property type="protein sequence ID" value="KAF9967247.1"/>
    <property type="molecule type" value="Genomic_DNA"/>
</dbReference>
<dbReference type="AlphaFoldDB" id="A0A9P6JCI1"/>
<name>A0A9P6JCI1_9FUNG</name>
<evidence type="ECO:0000313" key="1">
    <source>
        <dbReference type="EMBL" id="KAF9967247.1"/>
    </source>
</evidence>